<dbReference type="CDD" id="cd07984">
    <property type="entry name" value="LPLAT_LABLAT-like"/>
    <property type="match status" value="1"/>
</dbReference>
<keyword evidence="3" id="KW-0997">Cell inner membrane</keyword>
<sequence>MTYHLLKLFSRLISLLPYRAVLFLGRMLGPVYARVAGRQRKRALEQLQESLGVGPAEAERIIDSLFVKLGQTFLEVMYMPALTPAKAEQYITIENRHYLDEALQEGKGVVLLTAHIGNWEWLGAVLAMAGLPLTTVIKRQPNDQHTRILNEYRENAGIEVFARGSSELVGAAKALKKGKILGFLADQDAGESGIALPFLGKLASTPMGPAVFAKRFHSPVVPAFIVRQPQGGHRVLLYEPFYYQDTGNEDRDIYELTLKMTQITEEVIRTYPDEWLWFQKRWNTKIDNHEVPKSPPMAGEAI</sequence>
<dbReference type="EMBL" id="SLUI01000019">
    <property type="protein sequence ID" value="TCL32932.1"/>
    <property type="molecule type" value="Genomic_DNA"/>
</dbReference>
<dbReference type="Pfam" id="PF03279">
    <property type="entry name" value="Lip_A_acyltrans"/>
    <property type="match status" value="1"/>
</dbReference>
<dbReference type="Proteomes" id="UP000295063">
    <property type="component" value="Unassembled WGS sequence"/>
</dbReference>
<evidence type="ECO:0000313" key="7">
    <source>
        <dbReference type="EMBL" id="TCL32932.1"/>
    </source>
</evidence>
<keyword evidence="4 7" id="KW-0808">Transferase</keyword>
<dbReference type="GO" id="GO:0009247">
    <property type="term" value="P:glycolipid biosynthetic process"/>
    <property type="evidence" value="ECO:0007669"/>
    <property type="project" value="UniProtKB-ARBA"/>
</dbReference>
<proteinExistence type="predicted"/>
<dbReference type="InterPro" id="IPR004960">
    <property type="entry name" value="LipA_acyltrans"/>
</dbReference>
<evidence type="ECO:0000256" key="6">
    <source>
        <dbReference type="ARBA" id="ARBA00023315"/>
    </source>
</evidence>
<dbReference type="PANTHER" id="PTHR30606:SF10">
    <property type="entry name" value="PHOSPHATIDYLINOSITOL MANNOSIDE ACYLTRANSFERASE"/>
    <property type="match status" value="1"/>
</dbReference>
<keyword evidence="2" id="KW-1003">Cell membrane</keyword>
<reference evidence="7 8" key="1">
    <citation type="submission" date="2019-03" db="EMBL/GenBank/DDBJ databases">
        <title>Genomic Encyclopedia of Type Strains, Phase IV (KMG-IV): sequencing the most valuable type-strain genomes for metagenomic binning, comparative biology and taxonomic classification.</title>
        <authorList>
            <person name="Goeker M."/>
        </authorList>
    </citation>
    <scope>NUCLEOTIDE SEQUENCE [LARGE SCALE GENOMIC DNA]</scope>
    <source>
        <strain evidence="7 8">DSM 15969</strain>
    </source>
</reference>
<dbReference type="AlphaFoldDB" id="A0A4R1PNI6"/>
<dbReference type="RefSeq" id="WP_132083194.1">
    <property type="nucleotide sequence ID" value="NZ_SLUI01000019.1"/>
</dbReference>
<dbReference type="PANTHER" id="PTHR30606">
    <property type="entry name" value="LIPID A BIOSYNTHESIS LAUROYL ACYLTRANSFERASE"/>
    <property type="match status" value="1"/>
</dbReference>
<name>A0A4R1PNI6_9FIRM</name>
<evidence type="ECO:0000256" key="1">
    <source>
        <dbReference type="ARBA" id="ARBA00004533"/>
    </source>
</evidence>
<evidence type="ECO:0000313" key="8">
    <source>
        <dbReference type="Proteomes" id="UP000295063"/>
    </source>
</evidence>
<comment type="caution">
    <text evidence="7">The sequence shown here is derived from an EMBL/GenBank/DDBJ whole genome shotgun (WGS) entry which is preliminary data.</text>
</comment>
<protein>
    <submittedName>
        <fullName evidence="7">KDO2-lipid IV(A) lauroyltransferase</fullName>
    </submittedName>
</protein>
<accession>A0A4R1PNI6</accession>
<dbReference type="OrthoDB" id="9801955at2"/>
<organism evidence="7 8">
    <name type="scientific">Anaerospora hongkongensis</name>
    <dbReference type="NCBI Taxonomy" id="244830"/>
    <lineage>
        <taxon>Bacteria</taxon>
        <taxon>Bacillati</taxon>
        <taxon>Bacillota</taxon>
        <taxon>Negativicutes</taxon>
        <taxon>Selenomonadales</taxon>
        <taxon>Sporomusaceae</taxon>
        <taxon>Anaerospora</taxon>
    </lineage>
</organism>
<evidence type="ECO:0000256" key="4">
    <source>
        <dbReference type="ARBA" id="ARBA00022679"/>
    </source>
</evidence>
<evidence type="ECO:0000256" key="2">
    <source>
        <dbReference type="ARBA" id="ARBA00022475"/>
    </source>
</evidence>
<dbReference type="GO" id="GO:0005886">
    <property type="term" value="C:plasma membrane"/>
    <property type="evidence" value="ECO:0007669"/>
    <property type="project" value="UniProtKB-SubCell"/>
</dbReference>
<keyword evidence="8" id="KW-1185">Reference proteome</keyword>
<gene>
    <name evidence="7" type="ORF">EV210_1197</name>
</gene>
<keyword evidence="6" id="KW-0012">Acyltransferase</keyword>
<keyword evidence="5" id="KW-0472">Membrane</keyword>
<comment type="subcellular location">
    <subcellularLocation>
        <location evidence="1">Cell inner membrane</location>
    </subcellularLocation>
</comment>
<dbReference type="GO" id="GO:0016746">
    <property type="term" value="F:acyltransferase activity"/>
    <property type="evidence" value="ECO:0007669"/>
    <property type="project" value="UniProtKB-KW"/>
</dbReference>
<dbReference type="PIRSF" id="PIRSF026649">
    <property type="entry name" value="MsbB"/>
    <property type="match status" value="1"/>
</dbReference>
<evidence type="ECO:0000256" key="3">
    <source>
        <dbReference type="ARBA" id="ARBA00022519"/>
    </source>
</evidence>
<evidence type="ECO:0000256" key="5">
    <source>
        <dbReference type="ARBA" id="ARBA00023136"/>
    </source>
</evidence>